<dbReference type="EMBL" id="CP016170">
    <property type="protein sequence ID" value="ANN65293.1"/>
    <property type="molecule type" value="Genomic_DNA"/>
</dbReference>
<dbReference type="InterPro" id="IPR001763">
    <property type="entry name" value="Rhodanese-like_dom"/>
</dbReference>
<dbReference type="Gene3D" id="3.40.250.10">
    <property type="entry name" value="Rhodanese-like domain"/>
    <property type="match status" value="2"/>
</dbReference>
<dbReference type="PROSITE" id="PS00380">
    <property type="entry name" value="RHODANESE_1"/>
    <property type="match status" value="1"/>
</dbReference>
<evidence type="ECO:0000256" key="1">
    <source>
        <dbReference type="ARBA" id="ARBA00022737"/>
    </source>
</evidence>
<proteinExistence type="predicted"/>
<dbReference type="PROSITE" id="PS00683">
    <property type="entry name" value="RHODANESE_2"/>
    <property type="match status" value="1"/>
</dbReference>
<sequence length="275" mass="29977">MSEELFVDPQWVAQHLDDDGVVLLDARAAKDYWAGHLPGARPFDANLLSYPDSTAAGLAALVNQHAGLFSLLGLSGTEHVVVYEDRWDTRAARAAWLLAYLGQERVAVLDGGLHAASGVAGLSLTRDAPAYRPRPYVARPRVSLAIGVDELRQRLGSDGLRILDTRRAGEYYGEEKRARRSGAIPGALHREHARNIDERGRAKAAADIRKEYESLGLRADDEIVVYCGGGPRAAHTLWALRAAGYTHVRNYAGAWNEWGNREDLPIVTPKPAAAA</sequence>
<reference evidence="4 5" key="1">
    <citation type="submission" date="2016-06" db="EMBL/GenBank/DDBJ databases">
        <title>Complete genome sequences of Bordetella bronchialis and Bordetella flabilis.</title>
        <authorList>
            <person name="LiPuma J.J."/>
            <person name="Spilker T."/>
        </authorList>
    </citation>
    <scope>NUCLEOTIDE SEQUENCE [LARGE SCALE GENOMIC DNA]</scope>
    <source>
        <strain evidence="4 5">AU3182</strain>
    </source>
</reference>
<evidence type="ECO:0000313" key="4">
    <source>
        <dbReference type="EMBL" id="ANN65293.1"/>
    </source>
</evidence>
<evidence type="ECO:0000256" key="2">
    <source>
        <dbReference type="RuleBase" id="RU000507"/>
    </source>
</evidence>
<keyword evidence="5" id="KW-1185">Reference proteome</keyword>
<dbReference type="InterPro" id="IPR051126">
    <property type="entry name" value="Thiosulfate_sulfurtransferase"/>
</dbReference>
<dbReference type="PROSITE" id="PS50206">
    <property type="entry name" value="RHODANESE_3"/>
    <property type="match status" value="2"/>
</dbReference>
<dbReference type="Pfam" id="PF00581">
    <property type="entry name" value="Rhodanese"/>
    <property type="match status" value="2"/>
</dbReference>
<dbReference type="Proteomes" id="UP000091897">
    <property type="component" value="Chromosome"/>
</dbReference>
<organism evidence="4 5">
    <name type="scientific">Bordetella bronchialis</name>
    <dbReference type="NCBI Taxonomy" id="463025"/>
    <lineage>
        <taxon>Bacteria</taxon>
        <taxon>Pseudomonadati</taxon>
        <taxon>Pseudomonadota</taxon>
        <taxon>Betaproteobacteria</taxon>
        <taxon>Burkholderiales</taxon>
        <taxon>Alcaligenaceae</taxon>
        <taxon>Bordetella</taxon>
    </lineage>
</organism>
<dbReference type="PANTHER" id="PTHR43855:SF1">
    <property type="entry name" value="THIOSULFATE SULFURTRANSFERASE"/>
    <property type="match status" value="1"/>
</dbReference>
<evidence type="ECO:0000313" key="5">
    <source>
        <dbReference type="Proteomes" id="UP000091897"/>
    </source>
</evidence>
<accession>A0ABN4QWD0</accession>
<dbReference type="CDD" id="cd01449">
    <property type="entry name" value="TST_Repeat_2"/>
    <property type="match status" value="1"/>
</dbReference>
<keyword evidence="1" id="KW-0677">Repeat</keyword>
<dbReference type="InterPro" id="IPR036873">
    <property type="entry name" value="Rhodanese-like_dom_sf"/>
</dbReference>
<keyword evidence="2" id="KW-0808">Transferase</keyword>
<protein>
    <recommendedName>
        <fullName evidence="2">Sulfurtransferase</fullName>
    </recommendedName>
</protein>
<gene>
    <name evidence="4" type="ORF">BAU06_02335</name>
</gene>
<dbReference type="PANTHER" id="PTHR43855">
    <property type="entry name" value="THIOSULFATE SULFURTRANSFERASE"/>
    <property type="match status" value="1"/>
</dbReference>
<dbReference type="RefSeq" id="WP_066343903.1">
    <property type="nucleotide sequence ID" value="NZ_CBCSFJ010000022.1"/>
</dbReference>
<dbReference type="SUPFAM" id="SSF52821">
    <property type="entry name" value="Rhodanese/Cell cycle control phosphatase"/>
    <property type="match status" value="2"/>
</dbReference>
<feature type="domain" description="Rhodanese" evidence="3">
    <location>
        <begin position="17"/>
        <end position="125"/>
    </location>
</feature>
<dbReference type="SMART" id="SM00450">
    <property type="entry name" value="RHOD"/>
    <property type="match status" value="2"/>
</dbReference>
<name>A0ABN4QWD0_9BORD</name>
<feature type="domain" description="Rhodanese" evidence="3">
    <location>
        <begin position="156"/>
        <end position="267"/>
    </location>
</feature>
<dbReference type="InterPro" id="IPR001307">
    <property type="entry name" value="Thiosulphate_STrfase_CS"/>
</dbReference>
<evidence type="ECO:0000259" key="3">
    <source>
        <dbReference type="PROSITE" id="PS50206"/>
    </source>
</evidence>